<evidence type="ECO:0000313" key="1">
    <source>
        <dbReference type="EMBL" id="MFF5291888.1"/>
    </source>
</evidence>
<dbReference type="InterPro" id="IPR029063">
    <property type="entry name" value="SAM-dependent_MTases_sf"/>
</dbReference>
<dbReference type="Gene3D" id="3.40.50.150">
    <property type="entry name" value="Vaccinia Virus protein VP39"/>
    <property type="match status" value="1"/>
</dbReference>
<reference evidence="1 2" key="1">
    <citation type="submission" date="2024-10" db="EMBL/GenBank/DDBJ databases">
        <title>The Natural Products Discovery Center: Release of the First 8490 Sequenced Strains for Exploring Actinobacteria Biosynthetic Diversity.</title>
        <authorList>
            <person name="Kalkreuter E."/>
            <person name="Kautsar S.A."/>
            <person name="Yang D."/>
            <person name="Bader C.D."/>
            <person name="Teijaro C.N."/>
            <person name="Fluegel L."/>
            <person name="Davis C.M."/>
            <person name="Simpson J.R."/>
            <person name="Lauterbach L."/>
            <person name="Steele A.D."/>
            <person name="Gui C."/>
            <person name="Meng S."/>
            <person name="Li G."/>
            <person name="Viehrig K."/>
            <person name="Ye F."/>
            <person name="Su P."/>
            <person name="Kiefer A.F."/>
            <person name="Nichols A."/>
            <person name="Cepeda A.J."/>
            <person name="Yan W."/>
            <person name="Fan B."/>
            <person name="Jiang Y."/>
            <person name="Adhikari A."/>
            <person name="Zheng C.-J."/>
            <person name="Schuster L."/>
            <person name="Cowan T.M."/>
            <person name="Smanski M.J."/>
            <person name="Chevrette M.G."/>
            <person name="De Carvalho L.P.S."/>
            <person name="Shen B."/>
        </authorList>
    </citation>
    <scope>NUCLEOTIDE SEQUENCE [LARGE SCALE GENOMIC DNA]</scope>
    <source>
        <strain evidence="1 2">NPDC000087</strain>
    </source>
</reference>
<dbReference type="SUPFAM" id="SSF53335">
    <property type="entry name" value="S-adenosyl-L-methionine-dependent methyltransferases"/>
    <property type="match status" value="1"/>
</dbReference>
<keyword evidence="1" id="KW-0808">Transferase</keyword>
<dbReference type="CDD" id="cd02440">
    <property type="entry name" value="AdoMet_MTases"/>
    <property type="match status" value="1"/>
</dbReference>
<dbReference type="EC" id="2.1.1.-" evidence="1"/>
<keyword evidence="1" id="KW-0489">Methyltransferase</keyword>
<keyword evidence="2" id="KW-1185">Reference proteome</keyword>
<dbReference type="GO" id="GO:0032259">
    <property type="term" value="P:methylation"/>
    <property type="evidence" value="ECO:0007669"/>
    <property type="project" value="UniProtKB-KW"/>
</dbReference>
<sequence>MTEPDQQPTADERRHLLKTVLKYTWYKPVLQALGSGPARYVDLARNVKDRAGNPPVESQLNLALKSLTELQLAEKEDPADVRANWKLTEQGHVTLRDLGYLELVQRGRHRNSTPPADTASIDPDIPHPARRYNYWLGGKDNFQADRESAEEFEALMPGLRDGIKENRDVLRRAVRYLAAQGVRQFLDIGTGLPTAENTHEVAQAVAPTSRVVYVDNDPLVLSHARALMTSAPDGKTQYIEADLREPDQILQSAAVHETLDLTQPVGVLLVAVLHFIPGDGAAKPIVQRLMRGVAPGSYLVVTHGTQDFAPAHIAAGHEAMRRQGRSDIWPRGRQEITDLFDGLELVEPGIVPNTKWRPSPTTPDLDLHLVAGWTGVGYKRG</sequence>
<gene>
    <name evidence="1" type="ORF">ACFY35_20800</name>
</gene>
<dbReference type="Pfam" id="PF04672">
    <property type="entry name" value="Methyltransf_19"/>
    <property type="match status" value="1"/>
</dbReference>
<dbReference type="EMBL" id="JBIAZU010000003">
    <property type="protein sequence ID" value="MFF5291888.1"/>
    <property type="molecule type" value="Genomic_DNA"/>
</dbReference>
<dbReference type="GO" id="GO:0008168">
    <property type="term" value="F:methyltransferase activity"/>
    <property type="evidence" value="ECO:0007669"/>
    <property type="project" value="UniProtKB-KW"/>
</dbReference>
<evidence type="ECO:0000313" key="2">
    <source>
        <dbReference type="Proteomes" id="UP001602245"/>
    </source>
</evidence>
<dbReference type="Proteomes" id="UP001602245">
    <property type="component" value="Unassembled WGS sequence"/>
</dbReference>
<proteinExistence type="predicted"/>
<name>A0ABW6WFT3_9ACTN</name>
<accession>A0ABW6WFT3</accession>
<comment type="caution">
    <text evidence="1">The sequence shown here is derived from an EMBL/GenBank/DDBJ whole genome shotgun (WGS) entry which is preliminary data.</text>
</comment>
<organism evidence="1 2">
    <name type="scientific">Paractinoplanes globisporus</name>
    <dbReference type="NCBI Taxonomy" id="113565"/>
    <lineage>
        <taxon>Bacteria</taxon>
        <taxon>Bacillati</taxon>
        <taxon>Actinomycetota</taxon>
        <taxon>Actinomycetes</taxon>
        <taxon>Micromonosporales</taxon>
        <taxon>Micromonosporaceae</taxon>
        <taxon>Paractinoplanes</taxon>
    </lineage>
</organism>
<protein>
    <submittedName>
        <fullName evidence="1">SAM-dependent methyltransferase</fullName>
        <ecNumber evidence="1">2.1.1.-</ecNumber>
    </submittedName>
</protein>
<dbReference type="InterPro" id="IPR006764">
    <property type="entry name" value="SAM_dep_MeTrfase_SAV2177_type"/>
</dbReference>
<dbReference type="RefSeq" id="WP_245577233.1">
    <property type="nucleotide sequence ID" value="NZ_JBIAZU010000003.1"/>
</dbReference>